<comment type="catalytic activity">
    <reaction evidence="10">
        <text>a ubiquinone + NADH + 5 H(+)(in) = a ubiquinol + NAD(+) + 4 H(+)(out)</text>
        <dbReference type="Rhea" id="RHEA:29091"/>
        <dbReference type="Rhea" id="RHEA-COMP:9565"/>
        <dbReference type="Rhea" id="RHEA-COMP:9566"/>
        <dbReference type="ChEBI" id="CHEBI:15378"/>
        <dbReference type="ChEBI" id="CHEBI:16389"/>
        <dbReference type="ChEBI" id="CHEBI:17976"/>
        <dbReference type="ChEBI" id="CHEBI:57540"/>
        <dbReference type="ChEBI" id="CHEBI:57945"/>
        <dbReference type="EC" id="7.1.1.2"/>
    </reaction>
</comment>
<proteinExistence type="inferred from homology"/>
<geneLocation type="mitochondrion" evidence="12"/>
<accession>A0A386B2Q5</accession>
<dbReference type="AlphaFoldDB" id="A0A386B2Q5"/>
<evidence type="ECO:0000313" key="12">
    <source>
        <dbReference type="EMBL" id="AYC65894.1"/>
    </source>
</evidence>
<evidence type="ECO:0000256" key="7">
    <source>
        <dbReference type="ARBA" id="ARBA00023027"/>
    </source>
</evidence>
<reference evidence="12" key="1">
    <citation type="journal article" date="2018" name="Syst. Biol.">
        <title>Mitochondrial Genome Fragmentation Unites the Parasitic Lice of Eutherian Mammals.</title>
        <authorList>
            <person name="Song F."/>
            <person name="Li H."/>
            <person name="Liu G.-H."/>
            <person name="Wang W."/>
            <person name="James P."/>
            <person name="Colwell D.D."/>
            <person name="Tran A."/>
            <person name="Gong S."/>
            <person name="Cai W."/>
            <person name="Shao R."/>
        </authorList>
    </citation>
    <scope>NUCLEOTIDE SEQUENCE</scope>
</reference>
<dbReference type="GeneID" id="38279774"/>
<feature type="transmembrane region" description="Helical" evidence="11">
    <location>
        <begin position="59"/>
        <end position="79"/>
    </location>
</feature>
<protein>
    <recommendedName>
        <fullName evidence="3">NADH-ubiquinone oxidoreductase chain 4L</fullName>
    </recommendedName>
    <alternativeName>
        <fullName evidence="9">NADH dehydrogenase subunit 4L</fullName>
    </alternativeName>
</protein>
<keyword evidence="4 11" id="KW-0812">Transmembrane</keyword>
<organism evidence="12">
    <name type="scientific">Colpocephalum griffoneae</name>
    <dbReference type="NCBI Taxonomy" id="2358484"/>
    <lineage>
        <taxon>Eukaryota</taxon>
        <taxon>Metazoa</taxon>
        <taxon>Ecdysozoa</taxon>
        <taxon>Arthropoda</taxon>
        <taxon>Hexapoda</taxon>
        <taxon>Insecta</taxon>
        <taxon>Pterygota</taxon>
        <taxon>Neoptera</taxon>
        <taxon>Paraneoptera</taxon>
        <taxon>Psocodea</taxon>
        <taxon>Troctomorpha</taxon>
        <taxon>Phthiraptera</taxon>
        <taxon>Amblycera</taxon>
        <taxon>Menoponidae</taxon>
        <taxon>Colpocephalum</taxon>
    </lineage>
</organism>
<evidence type="ECO:0000256" key="3">
    <source>
        <dbReference type="ARBA" id="ARBA00016612"/>
    </source>
</evidence>
<feature type="transmembrane region" description="Helical" evidence="11">
    <location>
        <begin position="26"/>
        <end position="47"/>
    </location>
</feature>
<dbReference type="Pfam" id="PF00420">
    <property type="entry name" value="Oxidored_q2"/>
    <property type="match status" value="1"/>
</dbReference>
<comment type="subcellular location">
    <subcellularLocation>
        <location evidence="1">Membrane</location>
        <topology evidence="1">Multi-pass membrane protein</topology>
    </subcellularLocation>
</comment>
<keyword evidence="6 11" id="KW-1133">Transmembrane helix</keyword>
<comment type="similarity">
    <text evidence="2">Belongs to the complex I subunit 4L family.</text>
</comment>
<evidence type="ECO:0000256" key="1">
    <source>
        <dbReference type="ARBA" id="ARBA00004141"/>
    </source>
</evidence>
<sequence>MMNVVEVYFCFFFFISIMKMMMSEKIIFILMSMEMMMMSIYFFFFMFYKDWFTSSILNIIFLSFMVCESVLGLGAYIYLSRLSGKDEFKSLNLLK</sequence>
<evidence type="ECO:0000256" key="8">
    <source>
        <dbReference type="ARBA" id="ARBA00023136"/>
    </source>
</evidence>
<dbReference type="Gene3D" id="1.10.287.3510">
    <property type="match status" value="1"/>
</dbReference>
<gene>
    <name evidence="12" type="primary">ND4L</name>
</gene>
<dbReference type="InterPro" id="IPR039428">
    <property type="entry name" value="NUOK/Mnh_C1-like"/>
</dbReference>
<keyword evidence="5" id="KW-1278">Translocase</keyword>
<keyword evidence="8 11" id="KW-0472">Membrane</keyword>
<keyword evidence="12" id="KW-0496">Mitochondrion</keyword>
<dbReference type="EMBL" id="MH001228">
    <property type="protein sequence ID" value="AYC65894.1"/>
    <property type="molecule type" value="Genomic_DNA"/>
</dbReference>
<name>A0A386B2Q5_9NEOP</name>
<evidence type="ECO:0000256" key="11">
    <source>
        <dbReference type="SAM" id="Phobius"/>
    </source>
</evidence>
<dbReference type="CTD" id="4539"/>
<dbReference type="GO" id="GO:0008137">
    <property type="term" value="F:NADH dehydrogenase (ubiquinone) activity"/>
    <property type="evidence" value="ECO:0007669"/>
    <property type="project" value="UniProtKB-EC"/>
</dbReference>
<evidence type="ECO:0000256" key="5">
    <source>
        <dbReference type="ARBA" id="ARBA00022967"/>
    </source>
</evidence>
<evidence type="ECO:0000256" key="6">
    <source>
        <dbReference type="ARBA" id="ARBA00022989"/>
    </source>
</evidence>
<evidence type="ECO:0000256" key="9">
    <source>
        <dbReference type="ARBA" id="ARBA00031586"/>
    </source>
</evidence>
<evidence type="ECO:0000256" key="4">
    <source>
        <dbReference type="ARBA" id="ARBA00022692"/>
    </source>
</evidence>
<evidence type="ECO:0000256" key="2">
    <source>
        <dbReference type="ARBA" id="ARBA00010519"/>
    </source>
</evidence>
<keyword evidence="7" id="KW-0520">NAD</keyword>
<dbReference type="GO" id="GO:0016020">
    <property type="term" value="C:membrane"/>
    <property type="evidence" value="ECO:0007669"/>
    <property type="project" value="UniProtKB-SubCell"/>
</dbReference>
<evidence type="ECO:0000256" key="10">
    <source>
        <dbReference type="ARBA" id="ARBA00049551"/>
    </source>
</evidence>
<dbReference type="RefSeq" id="YP_009519720.1">
    <property type="nucleotide sequence ID" value="NC_039530.1"/>
</dbReference>